<keyword evidence="2" id="KW-1185">Reference proteome</keyword>
<dbReference type="RefSeq" id="WP_274324091.1">
    <property type="nucleotide sequence ID" value="NZ_CP118158.1"/>
</dbReference>
<proteinExistence type="predicted"/>
<dbReference type="Proteomes" id="UP001596432">
    <property type="component" value="Unassembled WGS sequence"/>
</dbReference>
<name>A0ABD5XTK3_9EURY</name>
<organism evidence="1 2">
    <name type="scientific">Halosimplex aquaticum</name>
    <dbReference type="NCBI Taxonomy" id="3026162"/>
    <lineage>
        <taxon>Archaea</taxon>
        <taxon>Methanobacteriati</taxon>
        <taxon>Methanobacteriota</taxon>
        <taxon>Stenosarchaea group</taxon>
        <taxon>Halobacteria</taxon>
        <taxon>Halobacteriales</taxon>
        <taxon>Haloarculaceae</taxon>
        <taxon>Halosimplex</taxon>
    </lineage>
</organism>
<evidence type="ECO:0008006" key="3">
    <source>
        <dbReference type="Google" id="ProtNLM"/>
    </source>
</evidence>
<dbReference type="AlphaFoldDB" id="A0ABD5XTK3"/>
<accession>A0ABD5XTK3</accession>
<sequence length="88" mass="10308">MSEDEKKTVRIEDRHDRWRFTCPRGHRSWEPTNHHFWCSKCASVEGVDGVFNELLDRRSGDLLQRDEVRLLTPVGPYDRDLDRTGGPA</sequence>
<dbReference type="GeneID" id="78818702"/>
<evidence type="ECO:0000313" key="2">
    <source>
        <dbReference type="Proteomes" id="UP001596432"/>
    </source>
</evidence>
<comment type="caution">
    <text evidence="1">The sequence shown here is derived from an EMBL/GenBank/DDBJ whole genome shotgun (WGS) entry which is preliminary data.</text>
</comment>
<gene>
    <name evidence="1" type="ORF">ACFQMA_01265</name>
</gene>
<dbReference type="EMBL" id="JBHTAS010000001">
    <property type="protein sequence ID" value="MFC7138465.1"/>
    <property type="molecule type" value="Genomic_DNA"/>
</dbReference>
<evidence type="ECO:0000313" key="1">
    <source>
        <dbReference type="EMBL" id="MFC7138465.1"/>
    </source>
</evidence>
<reference evidence="1 2" key="1">
    <citation type="journal article" date="2019" name="Int. J. Syst. Evol. Microbiol.">
        <title>The Global Catalogue of Microorganisms (GCM) 10K type strain sequencing project: providing services to taxonomists for standard genome sequencing and annotation.</title>
        <authorList>
            <consortium name="The Broad Institute Genomics Platform"/>
            <consortium name="The Broad Institute Genome Sequencing Center for Infectious Disease"/>
            <person name="Wu L."/>
            <person name="Ma J."/>
        </authorList>
    </citation>
    <scope>NUCLEOTIDE SEQUENCE [LARGE SCALE GENOMIC DNA]</scope>
    <source>
        <strain evidence="1 2">XZYJT29</strain>
    </source>
</reference>
<protein>
    <recommendedName>
        <fullName evidence="3">Zinc finger CHC2-type domain-containing protein</fullName>
    </recommendedName>
</protein>